<feature type="transmembrane region" description="Helical" evidence="1">
    <location>
        <begin position="141"/>
        <end position="159"/>
    </location>
</feature>
<dbReference type="AlphaFoldDB" id="A0A7X5XRI0"/>
<accession>A0A7X5XRI0</accession>
<sequence>MSFVPKQRRLVGCLFRKINRLAIAFRMYQTLQSPSSDRSTTRLMVWVGLFASFTYLVLSAWAQIVFGDRYLWMSDVRLVSIAGGTLLYAHALRSAMRSRTSGGGLARLALHVVGASLIMLTLRYVANRTLSDTPLTIGEHVMWVLVWAGYFGLWVSAFLEMEWRKTSTAPVIWTPVAAAGEVASARTPVRSHRLDDSEAEAWSWIIDALADEMSRHAPEARAELLSHLQRRAGYELADDLNGTAMAHNRRVALVERLARTGERSSRSPH</sequence>
<keyword evidence="3" id="KW-1185">Reference proteome</keyword>
<feature type="transmembrane region" description="Helical" evidence="1">
    <location>
        <begin position="70"/>
        <end position="92"/>
    </location>
</feature>
<comment type="caution">
    <text evidence="2">The sequence shown here is derived from an EMBL/GenBank/DDBJ whole genome shotgun (WGS) entry which is preliminary data.</text>
</comment>
<name>A0A7X5XRI0_9SPHN</name>
<feature type="transmembrane region" description="Helical" evidence="1">
    <location>
        <begin position="43"/>
        <end position="64"/>
    </location>
</feature>
<organism evidence="2 3">
    <name type="scientific">Sphingopyxis italica</name>
    <dbReference type="NCBI Taxonomy" id="1129133"/>
    <lineage>
        <taxon>Bacteria</taxon>
        <taxon>Pseudomonadati</taxon>
        <taxon>Pseudomonadota</taxon>
        <taxon>Alphaproteobacteria</taxon>
        <taxon>Sphingomonadales</taxon>
        <taxon>Sphingomonadaceae</taxon>
        <taxon>Sphingopyxis</taxon>
    </lineage>
</organism>
<reference evidence="2 3" key="1">
    <citation type="submission" date="2020-03" db="EMBL/GenBank/DDBJ databases">
        <title>Genomic Encyclopedia of Type Strains, Phase IV (KMG-IV): sequencing the most valuable type-strain genomes for metagenomic binning, comparative biology and taxonomic classification.</title>
        <authorList>
            <person name="Goeker M."/>
        </authorList>
    </citation>
    <scope>NUCLEOTIDE SEQUENCE [LARGE SCALE GENOMIC DNA]</scope>
    <source>
        <strain evidence="2 3">DSM 25229</strain>
    </source>
</reference>
<protein>
    <submittedName>
        <fullName evidence="2">Uncharacterized protein</fullName>
    </submittedName>
</protein>
<gene>
    <name evidence="2" type="ORF">GGR90_001048</name>
</gene>
<evidence type="ECO:0000313" key="3">
    <source>
        <dbReference type="Proteomes" id="UP000535078"/>
    </source>
</evidence>
<keyword evidence="1" id="KW-0812">Transmembrane</keyword>
<dbReference type="EMBL" id="JAATIT010000001">
    <property type="protein sequence ID" value="NJB88896.1"/>
    <property type="molecule type" value="Genomic_DNA"/>
</dbReference>
<dbReference type="Proteomes" id="UP000535078">
    <property type="component" value="Unassembled WGS sequence"/>
</dbReference>
<keyword evidence="1" id="KW-0472">Membrane</keyword>
<proteinExistence type="predicted"/>
<evidence type="ECO:0000256" key="1">
    <source>
        <dbReference type="SAM" id="Phobius"/>
    </source>
</evidence>
<keyword evidence="1" id="KW-1133">Transmembrane helix</keyword>
<evidence type="ECO:0000313" key="2">
    <source>
        <dbReference type="EMBL" id="NJB88896.1"/>
    </source>
</evidence>
<dbReference type="RefSeq" id="WP_167919949.1">
    <property type="nucleotide sequence ID" value="NZ_JAATIT010000001.1"/>
</dbReference>
<feature type="transmembrane region" description="Helical" evidence="1">
    <location>
        <begin position="104"/>
        <end position="126"/>
    </location>
</feature>